<dbReference type="InterPro" id="IPR003824">
    <property type="entry name" value="UppP"/>
</dbReference>
<feature type="transmembrane region" description="Helical" evidence="12">
    <location>
        <begin position="251"/>
        <end position="273"/>
    </location>
</feature>
<evidence type="ECO:0000256" key="1">
    <source>
        <dbReference type="ARBA" id="ARBA00004651"/>
    </source>
</evidence>
<keyword evidence="7" id="KW-0378">Hydrolase</keyword>
<sequence>MAGEFVVAFLVGLVQGVFEWLPISSEGNVAIALRALGRSPEDAVGYALFLHVPTAIAATAYYHEEFRDVLGNALEWRPASAFDEHAVLTYLVGAMAVSGVVGIAAYATLEAVVSELAGGAFVALVGVLLVLTGVLQRYASPELDAGERDPDAVDAVFVGAMQGLAILPGVSRSGTTASALLFRGHDGENAFRLSFLLSVPAGLSAGALEVVQQGGLPGVALAPTLLALVVAGVVGYLTIDALMRVVERVSFWLVCVALGSLAIVGGGVLYVAFPA</sequence>
<comment type="similarity">
    <text evidence="2">Belongs to the UppP family.</text>
</comment>
<comment type="subcellular location">
    <subcellularLocation>
        <location evidence="1">Cell membrane</location>
        <topology evidence="1">Multi-pass membrane protein</topology>
    </subcellularLocation>
</comment>
<evidence type="ECO:0000256" key="11">
    <source>
        <dbReference type="ARBA" id="ARBA00047594"/>
    </source>
</evidence>
<evidence type="ECO:0000256" key="5">
    <source>
        <dbReference type="ARBA" id="ARBA00022475"/>
    </source>
</evidence>
<comment type="caution">
    <text evidence="13">The sequence shown here is derived from an EMBL/GenBank/DDBJ whole genome shotgun (WGS) entry which is preliminary data.</text>
</comment>
<organism evidence="13 14">
    <name type="scientific">Halorubellus litoreus</name>
    <dbReference type="NCBI Taxonomy" id="755308"/>
    <lineage>
        <taxon>Archaea</taxon>
        <taxon>Methanobacteriati</taxon>
        <taxon>Methanobacteriota</taxon>
        <taxon>Stenosarchaea group</taxon>
        <taxon>Halobacteria</taxon>
        <taxon>Halobacteriales</taxon>
        <taxon>Halorubellaceae</taxon>
        <taxon>Halorubellus</taxon>
    </lineage>
</organism>
<keyword evidence="14" id="KW-1185">Reference proteome</keyword>
<feature type="transmembrane region" description="Helical" evidence="12">
    <location>
        <begin position="43"/>
        <end position="62"/>
    </location>
</feature>
<keyword evidence="9 12" id="KW-0472">Membrane</keyword>
<evidence type="ECO:0000256" key="10">
    <source>
        <dbReference type="ARBA" id="ARBA00032707"/>
    </source>
</evidence>
<keyword evidence="6 12" id="KW-0812">Transmembrane</keyword>
<dbReference type="RefSeq" id="WP_336349921.1">
    <property type="nucleotide sequence ID" value="NZ_JAZAQL010000002.1"/>
</dbReference>
<evidence type="ECO:0000313" key="14">
    <source>
        <dbReference type="Proteomes" id="UP001596395"/>
    </source>
</evidence>
<evidence type="ECO:0000256" key="6">
    <source>
        <dbReference type="ARBA" id="ARBA00022692"/>
    </source>
</evidence>
<evidence type="ECO:0000256" key="7">
    <source>
        <dbReference type="ARBA" id="ARBA00022801"/>
    </source>
</evidence>
<dbReference type="Proteomes" id="UP001596395">
    <property type="component" value="Unassembled WGS sequence"/>
</dbReference>
<evidence type="ECO:0000256" key="9">
    <source>
        <dbReference type="ARBA" id="ARBA00023136"/>
    </source>
</evidence>
<dbReference type="PANTHER" id="PTHR30622:SF2">
    <property type="entry name" value="UNDECAPRENYL-DIPHOSPHATASE"/>
    <property type="match status" value="1"/>
</dbReference>
<name>A0ABD5VCX9_9EURY</name>
<feature type="transmembrane region" description="Helical" evidence="12">
    <location>
        <begin position="116"/>
        <end position="135"/>
    </location>
</feature>
<dbReference type="AlphaFoldDB" id="A0ABD5VCX9"/>
<comment type="catalytic activity">
    <reaction evidence="11">
        <text>di-trans,octa-cis-undecaprenyl diphosphate + H2O = di-trans,octa-cis-undecaprenyl phosphate + phosphate + H(+)</text>
        <dbReference type="Rhea" id="RHEA:28094"/>
        <dbReference type="ChEBI" id="CHEBI:15377"/>
        <dbReference type="ChEBI" id="CHEBI:15378"/>
        <dbReference type="ChEBI" id="CHEBI:43474"/>
        <dbReference type="ChEBI" id="CHEBI:58405"/>
        <dbReference type="ChEBI" id="CHEBI:60392"/>
        <dbReference type="EC" id="3.6.1.27"/>
    </reaction>
</comment>
<dbReference type="EC" id="3.6.1.27" evidence="3"/>
<dbReference type="Pfam" id="PF02673">
    <property type="entry name" value="BacA"/>
    <property type="match status" value="1"/>
</dbReference>
<accession>A0ABD5VCX9</accession>
<dbReference type="GO" id="GO:0005886">
    <property type="term" value="C:plasma membrane"/>
    <property type="evidence" value="ECO:0007669"/>
    <property type="project" value="UniProtKB-SubCell"/>
</dbReference>
<feature type="transmembrane region" description="Helical" evidence="12">
    <location>
        <begin position="6"/>
        <end position="23"/>
    </location>
</feature>
<proteinExistence type="inferred from homology"/>
<evidence type="ECO:0000256" key="12">
    <source>
        <dbReference type="SAM" id="Phobius"/>
    </source>
</evidence>
<evidence type="ECO:0000256" key="3">
    <source>
        <dbReference type="ARBA" id="ARBA00012374"/>
    </source>
</evidence>
<feature type="transmembrane region" description="Helical" evidence="12">
    <location>
        <begin position="189"/>
        <end position="208"/>
    </location>
</feature>
<evidence type="ECO:0000256" key="4">
    <source>
        <dbReference type="ARBA" id="ARBA00021581"/>
    </source>
</evidence>
<keyword evidence="8 12" id="KW-1133">Transmembrane helix</keyword>
<protein>
    <recommendedName>
        <fullName evidence="4">Undecaprenyl-diphosphatase</fullName>
        <ecNumber evidence="3">3.6.1.27</ecNumber>
    </recommendedName>
    <alternativeName>
        <fullName evidence="10">Undecaprenyl pyrophosphate phosphatase</fullName>
    </alternativeName>
</protein>
<feature type="transmembrane region" description="Helical" evidence="12">
    <location>
        <begin position="220"/>
        <end position="239"/>
    </location>
</feature>
<evidence type="ECO:0000256" key="2">
    <source>
        <dbReference type="ARBA" id="ARBA00010621"/>
    </source>
</evidence>
<gene>
    <name evidence="13" type="ORF">ACFQGB_08700</name>
</gene>
<dbReference type="PANTHER" id="PTHR30622">
    <property type="entry name" value="UNDECAPRENYL-DIPHOSPHATASE"/>
    <property type="match status" value="1"/>
</dbReference>
<evidence type="ECO:0000313" key="13">
    <source>
        <dbReference type="EMBL" id="MFC6952941.1"/>
    </source>
</evidence>
<evidence type="ECO:0000256" key="8">
    <source>
        <dbReference type="ARBA" id="ARBA00022989"/>
    </source>
</evidence>
<keyword evidence="5" id="KW-1003">Cell membrane</keyword>
<dbReference type="EMBL" id="JBHSXN010000002">
    <property type="protein sequence ID" value="MFC6952941.1"/>
    <property type="molecule type" value="Genomic_DNA"/>
</dbReference>
<feature type="transmembrane region" description="Helical" evidence="12">
    <location>
        <begin position="87"/>
        <end position="109"/>
    </location>
</feature>
<reference evidence="13 14" key="1">
    <citation type="journal article" date="2019" name="Int. J. Syst. Evol. Microbiol.">
        <title>The Global Catalogue of Microorganisms (GCM) 10K type strain sequencing project: providing services to taxonomists for standard genome sequencing and annotation.</title>
        <authorList>
            <consortium name="The Broad Institute Genomics Platform"/>
            <consortium name="The Broad Institute Genome Sequencing Center for Infectious Disease"/>
            <person name="Wu L."/>
            <person name="Ma J."/>
        </authorList>
    </citation>
    <scope>NUCLEOTIDE SEQUENCE [LARGE SCALE GENOMIC DNA]</scope>
    <source>
        <strain evidence="13 14">GX26</strain>
    </source>
</reference>
<dbReference type="GO" id="GO:0050380">
    <property type="term" value="F:undecaprenyl-diphosphatase activity"/>
    <property type="evidence" value="ECO:0007669"/>
    <property type="project" value="UniProtKB-EC"/>
</dbReference>